<evidence type="ECO:0000313" key="3">
    <source>
        <dbReference type="Proteomes" id="UP000823388"/>
    </source>
</evidence>
<reference evidence="2" key="1">
    <citation type="submission" date="2020-05" db="EMBL/GenBank/DDBJ databases">
        <title>WGS assembly of Panicum virgatum.</title>
        <authorList>
            <person name="Lovell J.T."/>
            <person name="Jenkins J."/>
            <person name="Shu S."/>
            <person name="Juenger T.E."/>
            <person name="Schmutz J."/>
        </authorList>
    </citation>
    <scope>NUCLEOTIDE SEQUENCE</scope>
    <source>
        <strain evidence="2">AP13</strain>
    </source>
</reference>
<dbReference type="EMBL" id="CM029048">
    <property type="protein sequence ID" value="KAG2579641.1"/>
    <property type="molecule type" value="Genomic_DNA"/>
</dbReference>
<sequence>MDSSERSKLRLSPSADCSSSPPFWSPPLPTPSAVASAVLADPSVAAAVDPADRRRRRARRPCRLRRCPPGHQAAVASATLVYALSLSDAAAQGRPPASSTTGPPAASPTSPSIAAQWRSHQYGKPWRPPYLAGDEPEPPFPSPGAQSLSCSAKHHGQPWKFVRPSSLRRKNITIRFGLQAVGPASAHH</sequence>
<comment type="caution">
    <text evidence="2">The sequence shown here is derived from an EMBL/GenBank/DDBJ whole genome shotgun (WGS) entry which is preliminary data.</text>
</comment>
<feature type="region of interest" description="Disordered" evidence="1">
    <location>
        <begin position="89"/>
        <end position="157"/>
    </location>
</feature>
<proteinExistence type="predicted"/>
<evidence type="ECO:0000256" key="1">
    <source>
        <dbReference type="SAM" id="MobiDB-lite"/>
    </source>
</evidence>
<gene>
    <name evidence="2" type="ORF">PVAP13_6NG266032</name>
</gene>
<keyword evidence="3" id="KW-1185">Reference proteome</keyword>
<organism evidence="2 3">
    <name type="scientific">Panicum virgatum</name>
    <name type="common">Blackwell switchgrass</name>
    <dbReference type="NCBI Taxonomy" id="38727"/>
    <lineage>
        <taxon>Eukaryota</taxon>
        <taxon>Viridiplantae</taxon>
        <taxon>Streptophyta</taxon>
        <taxon>Embryophyta</taxon>
        <taxon>Tracheophyta</taxon>
        <taxon>Spermatophyta</taxon>
        <taxon>Magnoliopsida</taxon>
        <taxon>Liliopsida</taxon>
        <taxon>Poales</taxon>
        <taxon>Poaceae</taxon>
        <taxon>PACMAD clade</taxon>
        <taxon>Panicoideae</taxon>
        <taxon>Panicodae</taxon>
        <taxon>Paniceae</taxon>
        <taxon>Panicinae</taxon>
        <taxon>Panicum</taxon>
        <taxon>Panicum sect. Hiantes</taxon>
    </lineage>
</organism>
<name>A0A8T0R247_PANVG</name>
<feature type="region of interest" description="Disordered" evidence="1">
    <location>
        <begin position="1"/>
        <end position="31"/>
    </location>
</feature>
<feature type="compositionally biased region" description="Low complexity" evidence="1">
    <location>
        <begin position="95"/>
        <end position="115"/>
    </location>
</feature>
<evidence type="ECO:0000313" key="2">
    <source>
        <dbReference type="EMBL" id="KAG2579641.1"/>
    </source>
</evidence>
<protein>
    <submittedName>
        <fullName evidence="2">Uncharacterized protein</fullName>
    </submittedName>
</protein>
<accession>A0A8T0R247</accession>
<dbReference type="AlphaFoldDB" id="A0A8T0R247"/>
<dbReference type="Proteomes" id="UP000823388">
    <property type="component" value="Chromosome 6N"/>
</dbReference>
<feature type="region of interest" description="Disordered" evidence="1">
    <location>
        <begin position="47"/>
        <end position="66"/>
    </location>
</feature>
<feature type="compositionally biased region" description="Basic residues" evidence="1">
    <location>
        <begin position="53"/>
        <end position="66"/>
    </location>
</feature>